<dbReference type="InterPro" id="IPR044248">
    <property type="entry name" value="DPH3/4-like"/>
</dbReference>
<dbReference type="HOGENOM" id="CLU_017633_7_0_1"/>
<dbReference type="UniPathway" id="UPA00559"/>
<dbReference type="Gene3D" id="3.10.660.10">
    <property type="entry name" value="DPH Zinc finger"/>
    <property type="match status" value="1"/>
</dbReference>
<gene>
    <name evidence="15" type="ORF">H103_01997</name>
</gene>
<dbReference type="AlphaFoldDB" id="A0A022WAF7"/>
<dbReference type="InterPro" id="IPR036869">
    <property type="entry name" value="J_dom_sf"/>
</dbReference>
<dbReference type="InterPro" id="IPR036671">
    <property type="entry name" value="DPH_MB_sf"/>
</dbReference>
<evidence type="ECO:0000256" key="7">
    <source>
        <dbReference type="ARBA" id="ARBA00022490"/>
    </source>
</evidence>
<dbReference type="InterPro" id="IPR001623">
    <property type="entry name" value="DnaJ_domain"/>
</dbReference>
<dbReference type="PROSITE" id="PS50076">
    <property type="entry name" value="DNAJ_2"/>
    <property type="match status" value="1"/>
</dbReference>
<dbReference type="SMART" id="SM00271">
    <property type="entry name" value="DnaJ"/>
    <property type="match status" value="1"/>
</dbReference>
<feature type="region of interest" description="Disordered" evidence="12">
    <location>
        <begin position="1"/>
        <end position="23"/>
    </location>
</feature>
<evidence type="ECO:0000259" key="13">
    <source>
        <dbReference type="PROSITE" id="PS50076"/>
    </source>
</evidence>
<keyword evidence="8" id="KW-0479">Metal-binding</keyword>
<dbReference type="Pfam" id="PF05207">
    <property type="entry name" value="Zn_ribbon_CSL"/>
    <property type="match status" value="1"/>
</dbReference>
<dbReference type="Gene3D" id="1.10.287.110">
    <property type="entry name" value="DnaJ domain"/>
    <property type="match status" value="1"/>
</dbReference>
<evidence type="ECO:0000256" key="1">
    <source>
        <dbReference type="ARBA" id="ARBA00003474"/>
    </source>
</evidence>
<feature type="compositionally biased region" description="Polar residues" evidence="12">
    <location>
        <begin position="66"/>
        <end position="75"/>
    </location>
</feature>
<dbReference type="PANTHER" id="PTHR21454:SF46">
    <property type="entry name" value="DIPHTHAMIDE BIOSYNTHESIS PROTEIN 4"/>
    <property type="match status" value="1"/>
</dbReference>
<evidence type="ECO:0000256" key="11">
    <source>
        <dbReference type="ARBA" id="ARBA00023242"/>
    </source>
</evidence>
<dbReference type="GO" id="GO:0017183">
    <property type="term" value="P:protein histidyl modification to diphthamide"/>
    <property type="evidence" value="ECO:0007669"/>
    <property type="project" value="UniProtKB-UniPathway"/>
</dbReference>
<evidence type="ECO:0000256" key="6">
    <source>
        <dbReference type="ARBA" id="ARBA00021797"/>
    </source>
</evidence>
<accession>A0A022WAF7</accession>
<dbReference type="PANTHER" id="PTHR21454">
    <property type="entry name" value="DPH3 HOMOLOG-RELATED"/>
    <property type="match status" value="1"/>
</dbReference>
<evidence type="ECO:0000256" key="4">
    <source>
        <dbReference type="ARBA" id="ARBA00005156"/>
    </source>
</evidence>
<comment type="function">
    <text evidence="1">Required for the first step of diphthamide biosynthesis, the transfer of 3-amino-3-carboxypropyl from S-adenosyl-L-methionine to a histidine residue. Diphthamide is a post-translational modification of histidine which occurs in elongation factor 2.</text>
</comment>
<evidence type="ECO:0000256" key="8">
    <source>
        <dbReference type="ARBA" id="ARBA00022723"/>
    </source>
</evidence>
<evidence type="ECO:0000256" key="2">
    <source>
        <dbReference type="ARBA" id="ARBA00004123"/>
    </source>
</evidence>
<feature type="region of interest" description="Disordered" evidence="12">
    <location>
        <begin position="43"/>
        <end position="81"/>
    </location>
</feature>
<keyword evidence="11" id="KW-0539">Nucleus</keyword>
<evidence type="ECO:0000256" key="9">
    <source>
        <dbReference type="ARBA" id="ARBA00022833"/>
    </source>
</evidence>
<evidence type="ECO:0000256" key="12">
    <source>
        <dbReference type="SAM" id="MobiDB-lite"/>
    </source>
</evidence>
<dbReference type="GO" id="GO:0005737">
    <property type="term" value="C:cytoplasm"/>
    <property type="evidence" value="ECO:0007669"/>
    <property type="project" value="UniProtKB-SubCell"/>
</dbReference>
<keyword evidence="7" id="KW-0963">Cytoplasm</keyword>
<feature type="domain" description="J" evidence="13">
    <location>
        <begin position="12"/>
        <end position="104"/>
    </location>
</feature>
<proteinExistence type="inferred from homology"/>
<feature type="domain" description="DPH-type MB" evidence="14">
    <location>
        <begin position="129"/>
        <end position="203"/>
    </location>
</feature>
<comment type="pathway">
    <text evidence="4">Protein modification; peptidyl-diphthamide biosynthesis.</text>
</comment>
<evidence type="ECO:0000256" key="3">
    <source>
        <dbReference type="ARBA" id="ARBA00004496"/>
    </source>
</evidence>
<name>A0A022WAF7_TRIRU</name>
<organism evidence="15">
    <name type="scientific">Trichophyton rubrum CBS 288.86</name>
    <dbReference type="NCBI Taxonomy" id="1215330"/>
    <lineage>
        <taxon>Eukaryota</taxon>
        <taxon>Fungi</taxon>
        <taxon>Dikarya</taxon>
        <taxon>Ascomycota</taxon>
        <taxon>Pezizomycotina</taxon>
        <taxon>Eurotiomycetes</taxon>
        <taxon>Eurotiomycetidae</taxon>
        <taxon>Onygenales</taxon>
        <taxon>Arthrodermataceae</taxon>
        <taxon>Trichophyton</taxon>
    </lineage>
</organism>
<dbReference type="OrthoDB" id="445556at2759"/>
<dbReference type="GO" id="GO:0046872">
    <property type="term" value="F:metal ion binding"/>
    <property type="evidence" value="ECO:0007669"/>
    <property type="project" value="UniProtKB-KW"/>
</dbReference>
<comment type="subcellular location">
    <subcellularLocation>
        <location evidence="3">Cytoplasm</location>
    </subcellularLocation>
    <subcellularLocation>
        <location evidence="2">Nucleus</location>
    </subcellularLocation>
</comment>
<dbReference type="SUPFAM" id="SSF46565">
    <property type="entry name" value="Chaperone J-domain"/>
    <property type="match status" value="1"/>
</dbReference>
<evidence type="ECO:0000256" key="5">
    <source>
        <dbReference type="ARBA" id="ARBA00006169"/>
    </source>
</evidence>
<feature type="compositionally biased region" description="Polar residues" evidence="12">
    <location>
        <begin position="47"/>
        <end position="56"/>
    </location>
</feature>
<sequence length="210" mass="23196">MAPSDPSHEDISHYEILGLPHPPVSLRKQDIKAAYHRALLQYHPDKSGQSIPSSSPGEDIGKQDSLPGTLNTPKSTEPRTVDQITTAYKVLSSPATKAEYDQFLLLSGIPRTRSNIGRNENDDVVFRTGLEMLDLDDMATETILCQSDGSGGQETIETWYRGCRCGDEKGFMVTEEDLEKEVDKGEVIIGCRGCSLWAKVVFAVHEDINE</sequence>
<dbReference type="Pfam" id="PF00226">
    <property type="entry name" value="DnaJ"/>
    <property type="match status" value="1"/>
</dbReference>
<keyword evidence="9" id="KW-0862">Zinc</keyword>
<dbReference type="InterPro" id="IPR007872">
    <property type="entry name" value="DPH_MB_dom"/>
</dbReference>
<dbReference type="Proteomes" id="UP000023758">
    <property type="component" value="Unassembled WGS sequence"/>
</dbReference>
<dbReference type="EMBL" id="KK207751">
    <property type="protein sequence ID" value="EZF55357.1"/>
    <property type="molecule type" value="Genomic_DNA"/>
</dbReference>
<evidence type="ECO:0000259" key="14">
    <source>
        <dbReference type="PROSITE" id="PS51074"/>
    </source>
</evidence>
<dbReference type="PROSITE" id="PS51074">
    <property type="entry name" value="DPH_MB"/>
    <property type="match status" value="1"/>
</dbReference>
<evidence type="ECO:0000256" key="10">
    <source>
        <dbReference type="ARBA" id="ARBA00023004"/>
    </source>
</evidence>
<dbReference type="GO" id="GO:0005634">
    <property type="term" value="C:nucleus"/>
    <property type="evidence" value="ECO:0007669"/>
    <property type="project" value="UniProtKB-SubCell"/>
</dbReference>
<evidence type="ECO:0000313" key="15">
    <source>
        <dbReference type="EMBL" id="EZF55357.1"/>
    </source>
</evidence>
<dbReference type="CDD" id="cd06257">
    <property type="entry name" value="DnaJ"/>
    <property type="match status" value="1"/>
</dbReference>
<comment type="similarity">
    <text evidence="5">Belongs to the DPH4 family.</text>
</comment>
<keyword evidence="10" id="KW-0408">Iron</keyword>
<feature type="compositionally biased region" description="Basic and acidic residues" evidence="12">
    <location>
        <begin position="1"/>
        <end position="13"/>
    </location>
</feature>
<dbReference type="SUPFAM" id="SSF144217">
    <property type="entry name" value="CSL zinc finger"/>
    <property type="match status" value="1"/>
</dbReference>
<reference evidence="15" key="1">
    <citation type="submission" date="2014-02" db="EMBL/GenBank/DDBJ databases">
        <title>The Genome Sequence of Trichophyton rubrum (morphotype fischeri) CBS 288.86.</title>
        <authorList>
            <consortium name="The Broad Institute Genomics Platform"/>
            <person name="Cuomo C.A."/>
            <person name="White T.C."/>
            <person name="Graser Y."/>
            <person name="Martinez-Rossi N."/>
            <person name="Heitman J."/>
            <person name="Young S.K."/>
            <person name="Zeng Q."/>
            <person name="Gargeya S."/>
            <person name="Abouelleil A."/>
            <person name="Alvarado L."/>
            <person name="Chapman S.B."/>
            <person name="Gainer-Dewar J."/>
            <person name="Goldberg J."/>
            <person name="Griggs A."/>
            <person name="Gujja S."/>
            <person name="Hansen M."/>
            <person name="Howarth C."/>
            <person name="Imamovic A."/>
            <person name="Larimer J."/>
            <person name="Martinez D."/>
            <person name="Murphy C."/>
            <person name="Pearson M.D."/>
            <person name="Persinoti G."/>
            <person name="Poon T."/>
            <person name="Priest M."/>
            <person name="Roberts A.D."/>
            <person name="Saif S."/>
            <person name="Shea T.D."/>
            <person name="Sykes S.N."/>
            <person name="Wortman J."/>
            <person name="Nusbaum C."/>
            <person name="Birren B."/>
        </authorList>
    </citation>
    <scope>NUCLEOTIDE SEQUENCE [LARGE SCALE GENOMIC DNA]</scope>
    <source>
        <strain evidence="15">CBS 288.86</strain>
    </source>
</reference>
<protein>
    <recommendedName>
        <fullName evidence="6">Diphthamide biosynthesis protein 4</fullName>
    </recommendedName>
</protein>